<dbReference type="RefSeq" id="WP_032072652.1">
    <property type="nucleotide sequence ID" value="NC_025153.1"/>
</dbReference>
<sequence length="87" mass="9172">MRKVLKIGLILSLLITSLYAGTMAESINKVYDFLDDGIVKGIAGLLLVSAGGILAFGNVEKGKVQLWCVVIGISIVYGAKTIADAIF</sequence>
<reference evidence="2" key="1">
    <citation type="journal article" date="2014" name="PLoS ONE">
        <title>Presence and analysis of plasmids in human and animal associated arcobacter species.</title>
        <authorList>
            <person name="Douidah L."/>
            <person name="De Zutter L."/>
            <person name="Van Nieuwerburgh F."/>
            <person name="Deforce D."/>
            <person name="Ingmer H."/>
            <person name="Vandenberg O."/>
            <person name="Van den Abeele A.M."/>
            <person name="Houf K."/>
        </authorList>
    </citation>
    <scope>NUCLEOTIDE SEQUENCE</scope>
    <source>
        <strain evidence="2">AC1119</strain>
        <plasmid evidence="2">AB-1119-LD</plasmid>
    </source>
</reference>
<keyword evidence="2" id="KW-0614">Plasmid</keyword>
<dbReference type="Pfam" id="PF04956">
    <property type="entry name" value="TrbC"/>
    <property type="match status" value="1"/>
</dbReference>
<keyword evidence="1" id="KW-0812">Transmembrane</keyword>
<protein>
    <recommendedName>
        <fullName evidence="3">Conjugal transfer protein TrbC</fullName>
    </recommendedName>
</protein>
<organism evidence="2">
    <name type="scientific">Aliarcobacter butzleri</name>
    <dbReference type="NCBI Taxonomy" id="28197"/>
    <lineage>
        <taxon>Bacteria</taxon>
        <taxon>Pseudomonadati</taxon>
        <taxon>Campylobacterota</taxon>
        <taxon>Epsilonproteobacteria</taxon>
        <taxon>Campylobacterales</taxon>
        <taxon>Arcobacteraceae</taxon>
        <taxon>Aliarcobacter</taxon>
    </lineage>
</organism>
<keyword evidence="1" id="KW-0472">Membrane</keyword>
<feature type="transmembrane region" description="Helical" evidence="1">
    <location>
        <begin position="66"/>
        <end position="83"/>
    </location>
</feature>
<accession>W0LW38</accession>
<dbReference type="InterPro" id="IPR007039">
    <property type="entry name" value="TrbC/VirB2"/>
</dbReference>
<name>W0LW38_9BACT</name>
<evidence type="ECO:0008006" key="3">
    <source>
        <dbReference type="Google" id="ProtNLM"/>
    </source>
</evidence>
<dbReference type="AlphaFoldDB" id="W0LW38"/>
<feature type="transmembrane region" description="Helical" evidence="1">
    <location>
        <begin position="42"/>
        <end position="59"/>
    </location>
</feature>
<evidence type="ECO:0000256" key="1">
    <source>
        <dbReference type="SAM" id="Phobius"/>
    </source>
</evidence>
<keyword evidence="1" id="KW-1133">Transmembrane helix</keyword>
<evidence type="ECO:0000313" key="2">
    <source>
        <dbReference type="EMBL" id="AHG28751.1"/>
    </source>
</evidence>
<geneLocation type="plasmid" evidence="2">
    <name>AB-1119-LD</name>
</geneLocation>
<dbReference type="EMBL" id="KF740630">
    <property type="protein sequence ID" value="AHG28751.1"/>
    <property type="molecule type" value="Genomic_DNA"/>
</dbReference>
<proteinExistence type="predicted"/>